<dbReference type="PANTHER" id="PTHR31272">
    <property type="entry name" value="CYTOCHROME C-TYPE BIOGENESIS PROTEIN HI_1454-RELATED"/>
    <property type="match status" value="1"/>
</dbReference>
<evidence type="ECO:0000256" key="3">
    <source>
        <dbReference type="ARBA" id="ARBA00022692"/>
    </source>
</evidence>
<organism evidence="9 10">
    <name type="scientific">Helicobacter winghamensis</name>
    <dbReference type="NCBI Taxonomy" id="157268"/>
    <lineage>
        <taxon>Bacteria</taxon>
        <taxon>Pseudomonadati</taxon>
        <taxon>Campylobacterota</taxon>
        <taxon>Epsilonproteobacteria</taxon>
        <taxon>Campylobacterales</taxon>
        <taxon>Helicobacteraceae</taxon>
        <taxon>Helicobacter</taxon>
    </lineage>
</organism>
<feature type="domain" description="Cytochrome C biogenesis protein transmembrane" evidence="8">
    <location>
        <begin position="17"/>
        <end position="224"/>
    </location>
</feature>
<feature type="transmembrane region" description="Helical" evidence="7">
    <location>
        <begin position="67"/>
        <end position="89"/>
    </location>
</feature>
<evidence type="ECO:0000256" key="2">
    <source>
        <dbReference type="ARBA" id="ARBA00006143"/>
    </source>
</evidence>
<evidence type="ECO:0000313" key="9">
    <source>
        <dbReference type="EMBL" id="PKT82724.1"/>
    </source>
</evidence>
<protein>
    <submittedName>
        <fullName evidence="9">Cytochrome C biogenesis protein</fullName>
    </submittedName>
</protein>
<evidence type="ECO:0000256" key="6">
    <source>
        <dbReference type="ARBA" id="ARBA00023136"/>
    </source>
</evidence>
<dbReference type="Pfam" id="PF02683">
    <property type="entry name" value="DsbD_TM"/>
    <property type="match status" value="1"/>
</dbReference>
<dbReference type="OrthoDB" id="9803065at2"/>
<dbReference type="STRING" id="556267.HWAG_01196"/>
<dbReference type="GO" id="GO:0017004">
    <property type="term" value="P:cytochrome complex assembly"/>
    <property type="evidence" value="ECO:0007669"/>
    <property type="project" value="UniProtKB-KW"/>
</dbReference>
<evidence type="ECO:0000313" key="10">
    <source>
        <dbReference type="Proteomes" id="UP000233350"/>
    </source>
</evidence>
<dbReference type="GO" id="GO:0016020">
    <property type="term" value="C:membrane"/>
    <property type="evidence" value="ECO:0007669"/>
    <property type="project" value="UniProtKB-SubCell"/>
</dbReference>
<comment type="caution">
    <text evidence="9">The sequence shown here is derived from an EMBL/GenBank/DDBJ whole genome shotgun (WGS) entry which is preliminary data.</text>
</comment>
<dbReference type="InterPro" id="IPR003834">
    <property type="entry name" value="Cyt_c_assmbl_TM_dom"/>
</dbReference>
<feature type="transmembrane region" description="Helical" evidence="7">
    <location>
        <begin position="15"/>
        <end position="40"/>
    </location>
</feature>
<evidence type="ECO:0000256" key="4">
    <source>
        <dbReference type="ARBA" id="ARBA00022748"/>
    </source>
</evidence>
<dbReference type="AlphaFoldDB" id="A0A2N3PLK2"/>
<dbReference type="PANTHER" id="PTHR31272:SF4">
    <property type="entry name" value="CYTOCHROME C-TYPE BIOGENESIS PROTEIN HI_1454-RELATED"/>
    <property type="match status" value="1"/>
</dbReference>
<gene>
    <name evidence="9" type="ORF">BCM31_06105</name>
</gene>
<evidence type="ECO:0000256" key="5">
    <source>
        <dbReference type="ARBA" id="ARBA00022989"/>
    </source>
</evidence>
<feature type="transmembrane region" description="Helical" evidence="7">
    <location>
        <begin position="182"/>
        <end position="207"/>
    </location>
</feature>
<evidence type="ECO:0000256" key="7">
    <source>
        <dbReference type="SAM" id="Phobius"/>
    </source>
</evidence>
<name>A0A2N3PLK2_9HELI</name>
<feature type="transmembrane region" description="Helical" evidence="7">
    <location>
        <begin position="219"/>
        <end position="248"/>
    </location>
</feature>
<dbReference type="GeneID" id="97290457"/>
<dbReference type="Proteomes" id="UP000233350">
    <property type="component" value="Unassembled WGS sequence"/>
</dbReference>
<accession>A0A2N3PLK2</accession>
<proteinExistence type="inferred from homology"/>
<dbReference type="RefSeq" id="WP_006802892.1">
    <property type="nucleotide sequence ID" value="NZ_CABKOI010000020.1"/>
</dbReference>
<reference evidence="9 10" key="1">
    <citation type="submission" date="2016-07" db="EMBL/GenBank/DDBJ databases">
        <title>Detection of Helicobacter winghamensis from caecal content of red fox (Vulpes vulpes).</title>
        <authorList>
            <person name="Zanoni R.G."/>
            <person name="Florio D."/>
            <person name="Caffara M."/>
            <person name="Renzi M."/>
            <person name="Parisi A."/>
            <person name="Pasquali F."/>
            <person name="Manfreda G."/>
        </authorList>
    </citation>
    <scope>NUCLEOTIDE SEQUENCE [LARGE SCALE GENOMIC DNA]</scope>
    <source>
        <strain evidence="9 10">295_13</strain>
    </source>
</reference>
<evidence type="ECO:0000259" key="8">
    <source>
        <dbReference type="Pfam" id="PF02683"/>
    </source>
</evidence>
<dbReference type="InterPro" id="IPR051790">
    <property type="entry name" value="Cytochrome_c-biogenesis_DsbD"/>
</dbReference>
<keyword evidence="3 7" id="KW-0812">Transmembrane</keyword>
<keyword evidence="10" id="KW-1185">Reference proteome</keyword>
<comment type="similarity">
    <text evidence="2">Belongs to the DsbD family.</text>
</comment>
<feature type="transmembrane region" description="Helical" evidence="7">
    <location>
        <begin position="145"/>
        <end position="176"/>
    </location>
</feature>
<feature type="transmembrane region" description="Helical" evidence="7">
    <location>
        <begin position="101"/>
        <end position="124"/>
    </location>
</feature>
<dbReference type="EMBL" id="MBPK01000001">
    <property type="protein sequence ID" value="PKT82724.1"/>
    <property type="molecule type" value="Genomic_DNA"/>
</dbReference>
<comment type="subcellular location">
    <subcellularLocation>
        <location evidence="1">Membrane</location>
        <topology evidence="1">Multi-pass membrane protein</topology>
    </subcellularLocation>
</comment>
<evidence type="ECO:0000256" key="1">
    <source>
        <dbReference type="ARBA" id="ARBA00004141"/>
    </source>
</evidence>
<sequence length="251" mass="27063">MEESLLGLFDNAPHLISLLAGILTFLSPCVLPLIPIYLSYISEISLESLKDTEVLDLKQRFRILRSALFFTLGLGLVFIAFGAVAARILNGGILLSPNLRYFAGGVLILFGLHTLGVFRIPFLNYQKTLQGVSRTSEEFGILKDFLTPFLLGASFSLGWTPCVGPILASIIALASLDGQGGVILLVIYTLGLTLPFLLCALLISYAFSFLEGIKRYFSVIEWCAGLLLIGIGILVASGGISALSAYLLKVL</sequence>
<keyword evidence="6 7" id="KW-0472">Membrane</keyword>
<keyword evidence="4" id="KW-0201">Cytochrome c-type biogenesis</keyword>
<keyword evidence="5 7" id="KW-1133">Transmembrane helix</keyword>